<proteinExistence type="predicted"/>
<gene>
    <name evidence="4" type="ORF">BaRGS_00029139</name>
</gene>
<dbReference type="AlphaFoldDB" id="A0ABD0JYE4"/>
<comment type="caution">
    <text evidence="4">The sequence shown here is derived from an EMBL/GenBank/DDBJ whole genome shotgun (WGS) entry which is preliminary data.</text>
</comment>
<dbReference type="InterPro" id="IPR027417">
    <property type="entry name" value="P-loop_NTPase"/>
</dbReference>
<dbReference type="Gene3D" id="1.10.8.710">
    <property type="match status" value="1"/>
</dbReference>
<evidence type="ECO:0000256" key="1">
    <source>
        <dbReference type="SAM" id="MobiDB-lite"/>
    </source>
</evidence>
<organism evidence="4 5">
    <name type="scientific">Batillaria attramentaria</name>
    <dbReference type="NCBI Taxonomy" id="370345"/>
    <lineage>
        <taxon>Eukaryota</taxon>
        <taxon>Metazoa</taxon>
        <taxon>Spiralia</taxon>
        <taxon>Lophotrochozoa</taxon>
        <taxon>Mollusca</taxon>
        <taxon>Gastropoda</taxon>
        <taxon>Caenogastropoda</taxon>
        <taxon>Sorbeoconcha</taxon>
        <taxon>Cerithioidea</taxon>
        <taxon>Batillariidae</taxon>
        <taxon>Batillaria</taxon>
    </lineage>
</organism>
<evidence type="ECO:0000313" key="4">
    <source>
        <dbReference type="EMBL" id="KAK7479590.1"/>
    </source>
</evidence>
<dbReference type="Pfam" id="PF12774">
    <property type="entry name" value="AAA_6"/>
    <property type="match status" value="1"/>
</dbReference>
<dbReference type="InterPro" id="IPR035699">
    <property type="entry name" value="AAA_6"/>
</dbReference>
<dbReference type="Gene3D" id="3.40.50.300">
    <property type="entry name" value="P-loop containing nucleotide triphosphate hydrolases"/>
    <property type="match status" value="2"/>
</dbReference>
<accession>A0ABD0JYE4</accession>
<evidence type="ECO:0000313" key="5">
    <source>
        <dbReference type="Proteomes" id="UP001519460"/>
    </source>
</evidence>
<dbReference type="Pfam" id="PF17852">
    <property type="entry name" value="Dynein_AAA_lid"/>
    <property type="match status" value="1"/>
</dbReference>
<dbReference type="SUPFAM" id="SSF52540">
    <property type="entry name" value="P-loop containing nucleoside triphosphate hydrolases"/>
    <property type="match status" value="2"/>
</dbReference>
<feature type="compositionally biased region" description="Low complexity" evidence="1">
    <location>
        <begin position="311"/>
        <end position="322"/>
    </location>
</feature>
<name>A0ABD0JYE4_9CAEN</name>
<dbReference type="Pfam" id="PF12775">
    <property type="entry name" value="AAA_7"/>
    <property type="match status" value="1"/>
</dbReference>
<evidence type="ECO:0000259" key="2">
    <source>
        <dbReference type="Pfam" id="PF12774"/>
    </source>
</evidence>
<dbReference type="Proteomes" id="UP001519460">
    <property type="component" value="Unassembled WGS sequence"/>
</dbReference>
<feature type="domain" description="Dynein heavy chain AAA 5 extension" evidence="3">
    <location>
        <begin position="493"/>
        <end position="585"/>
    </location>
</feature>
<dbReference type="PANTHER" id="PTHR46961:SF21">
    <property type="entry name" value="LOW QUALITY PROTEIN: DYNEIN BETA CHAIN, FLAGELLAR OUTER ARM-LIKE"/>
    <property type="match status" value="1"/>
</dbReference>
<dbReference type="PANTHER" id="PTHR46961">
    <property type="entry name" value="DYNEIN HEAVY CHAIN 1, AXONEMAL-LIKE PROTEIN"/>
    <property type="match status" value="1"/>
</dbReference>
<feature type="domain" description="Dynein heavy chain hydrolytic ATP-binding dynein motor region" evidence="2">
    <location>
        <begin position="24"/>
        <end position="182"/>
    </location>
</feature>
<dbReference type="InterPro" id="IPR043157">
    <property type="entry name" value="Dynein_AAA1S"/>
</dbReference>
<sequence>MDSAVPVRVCDPEKQLMYPSAISVLPDSIREQFRVVSIMTLDFQLSLEVMLFSQGFVHGRELAYKTKQLYRMCRQMFGTNTFITDKAILGQENSGSFYGWSLHTLKGVAHEAGAHMVEKMGMDDKDSEAAKKLAEESALVIALRDTFMPRLNARDASLFATIVQDIWPKVDVPMVFGGDLERQPKVHQTDLLQTIKSELRIRSSKSADSNKSLKDSLNLNTPVVPMLHANTEHFGTVPRSGRQTGPGGQQDAIAVATGDLGLHVSCSLAQLNSAHQSILVVGPPGCGKSECIKTFAVAERDEGRSSTFRASSPKPWSPPSSWDTLTPKQSREWQEGLLTSLLRKFCIQPTNVNYDFMAKPTMKIMQLDGECDPHQMELLYTILNHNGTVVLANNERLTIPPTLRFIWEMESLEAMSPSMLASVGVLVMSENDVGWKLLVVQWLEHRNEADRDLLTSFCDTYIERIVDYINACTLPAIFGDKQSGNGYPKYTRCLNPSVVNMLHTFISLFEALVSSFTDLTDVEYERYFSYAAVWAFGGTLDVEHRESFSNWWRTQFDQHIDYPEDGTVFDYVVDNETHNFCKWSDLVPSYTGTPHQGIPQDAFVHTVQNEQLLHLLGVLTDAGRHVMLVGENGCGKTAIVNERIRTVCSGEVAEVLSLVVYANRFTNSRLLFDRLDERLEWKHGRTHVPKGNKRLLCLVDDINLSQVDQFGHQTACELVREHLDDGGIYSPATHAWRYVKNVTYVTTLNPHTTADTPKPSQRLLRHFCHLRLSLPG</sequence>
<dbReference type="Gene3D" id="1.10.472.130">
    <property type="match status" value="1"/>
</dbReference>
<evidence type="ECO:0000259" key="3">
    <source>
        <dbReference type="Pfam" id="PF17852"/>
    </source>
</evidence>
<dbReference type="InterPro" id="IPR041466">
    <property type="entry name" value="Dynein_AAA5_ext"/>
</dbReference>
<protein>
    <submittedName>
        <fullName evidence="4">Uncharacterized protein</fullName>
    </submittedName>
</protein>
<feature type="region of interest" description="Disordered" evidence="1">
    <location>
        <begin position="303"/>
        <end position="326"/>
    </location>
</feature>
<reference evidence="4 5" key="1">
    <citation type="journal article" date="2023" name="Sci. Data">
        <title>Genome assembly of the Korean intertidal mud-creeper Batillaria attramentaria.</title>
        <authorList>
            <person name="Patra A.K."/>
            <person name="Ho P.T."/>
            <person name="Jun S."/>
            <person name="Lee S.J."/>
            <person name="Kim Y."/>
            <person name="Won Y.J."/>
        </authorList>
    </citation>
    <scope>NUCLEOTIDE SEQUENCE [LARGE SCALE GENOMIC DNA]</scope>
    <source>
        <strain evidence="4">Wonlab-2016</strain>
    </source>
</reference>
<dbReference type="InterPro" id="IPR026983">
    <property type="entry name" value="DHC"/>
</dbReference>
<dbReference type="EMBL" id="JACVVK020000299">
    <property type="protein sequence ID" value="KAK7479590.1"/>
    <property type="molecule type" value="Genomic_DNA"/>
</dbReference>
<keyword evidence="5" id="KW-1185">Reference proteome</keyword>